<keyword evidence="2 3" id="KW-0808">Transferase</keyword>
<dbReference type="InterPro" id="IPR004398">
    <property type="entry name" value="RNA_MeTrfase_RsmD"/>
</dbReference>
<dbReference type="RefSeq" id="WP_009491951.1">
    <property type="nucleotide sequence ID" value="NZ_AMYT01000022.1"/>
</dbReference>
<accession>K8Z7I9</accession>
<dbReference type="Proteomes" id="UP000016057">
    <property type="component" value="Unassembled WGS sequence"/>
</dbReference>
<evidence type="ECO:0000313" key="3">
    <source>
        <dbReference type="EMBL" id="EKU26875.1"/>
    </source>
</evidence>
<dbReference type="InterPro" id="IPR002052">
    <property type="entry name" value="DNA_methylase_N6_adenine_CS"/>
</dbReference>
<dbReference type="Pfam" id="PF03602">
    <property type="entry name" value="Cons_hypoth95"/>
    <property type="match status" value="1"/>
</dbReference>
<dbReference type="GO" id="GO:0031167">
    <property type="term" value="P:rRNA methylation"/>
    <property type="evidence" value="ECO:0007669"/>
    <property type="project" value="InterPro"/>
</dbReference>
<dbReference type="GO" id="GO:0008168">
    <property type="term" value="F:methyltransferase activity"/>
    <property type="evidence" value="ECO:0007669"/>
    <property type="project" value="UniProtKB-KW"/>
</dbReference>
<protein>
    <submittedName>
        <fullName evidence="3">Ribosomal RNA small subunit methyltransferase D</fullName>
    </submittedName>
</protein>
<dbReference type="InterPro" id="IPR029063">
    <property type="entry name" value="SAM-dependent_MTases_sf"/>
</dbReference>
<dbReference type="STRING" id="1234409.C683_1150"/>
<dbReference type="NCBIfam" id="TIGR00095">
    <property type="entry name" value="16S rRNA (guanine(966)-N(2))-methyltransferase RsmD"/>
    <property type="match status" value="1"/>
</dbReference>
<dbReference type="PROSITE" id="PS00092">
    <property type="entry name" value="N6_MTASE"/>
    <property type="match status" value="1"/>
</dbReference>
<gene>
    <name evidence="3" type="ORF">C683_1150</name>
</gene>
<dbReference type="GO" id="GO:0003676">
    <property type="term" value="F:nucleic acid binding"/>
    <property type="evidence" value="ECO:0007669"/>
    <property type="project" value="InterPro"/>
</dbReference>
<proteinExistence type="predicted"/>
<keyword evidence="1 3" id="KW-0489">Methyltransferase</keyword>
<dbReference type="OrthoDB" id="9803017at2"/>
<dbReference type="PANTHER" id="PTHR43542:SF1">
    <property type="entry name" value="METHYLTRANSFERASE"/>
    <property type="match status" value="1"/>
</dbReference>
<name>K8Z7I9_9ENTE</name>
<dbReference type="eggNOG" id="COG0742">
    <property type="taxonomic scope" value="Bacteria"/>
</dbReference>
<keyword evidence="4" id="KW-1185">Reference proteome</keyword>
<dbReference type="PATRIC" id="fig|1234409.3.peg.1102"/>
<dbReference type="CDD" id="cd02440">
    <property type="entry name" value="AdoMet_MTases"/>
    <property type="match status" value="1"/>
</dbReference>
<sequence length="185" mass="20885">MRVIAGEYRGRRLKSLEGKQTRPTTDKVKEAVFSMIGPYFDGGTCLDLYSGSGGLAIEALSRGMKEAYCIDHHYQAIKVIKENMELVGCADRAVILKQDANQALQQFAAQRQSFDLIFLDPPYAKQEIEKQLTFIMENQLLSDMGIIMCEVDAKTVELPDEIAGLYCRRRATYGITQIVLYEKDE</sequence>
<dbReference type="SUPFAM" id="SSF53335">
    <property type="entry name" value="S-adenosyl-L-methionine-dependent methyltransferases"/>
    <property type="match status" value="1"/>
</dbReference>
<dbReference type="EMBL" id="AMYT01000022">
    <property type="protein sequence ID" value="EKU26875.1"/>
    <property type="molecule type" value="Genomic_DNA"/>
</dbReference>
<comment type="caution">
    <text evidence="3">The sequence shown here is derived from an EMBL/GenBank/DDBJ whole genome shotgun (WGS) entry which is preliminary data.</text>
</comment>
<evidence type="ECO:0000256" key="2">
    <source>
        <dbReference type="ARBA" id="ARBA00022679"/>
    </source>
</evidence>
<reference evidence="3 4" key="1">
    <citation type="journal article" date="2013" name="Genome Announc.">
        <title>Draft Genome Sequence of Catellicoccus marimammalium, a Novel Species Commonly Found in Gull Feces.</title>
        <authorList>
            <person name="Weigand M.R."/>
            <person name="Ryu H."/>
            <person name="Bozcek L."/>
            <person name="Konstantinidis K.T."/>
            <person name="Santo Domingo J.W."/>
        </authorList>
    </citation>
    <scope>NUCLEOTIDE SEQUENCE [LARGE SCALE GENOMIC DNA]</scope>
    <source>
        <strain evidence="3 4">M35/04/3</strain>
    </source>
</reference>
<evidence type="ECO:0000313" key="4">
    <source>
        <dbReference type="Proteomes" id="UP000016057"/>
    </source>
</evidence>
<evidence type="ECO:0000256" key="1">
    <source>
        <dbReference type="ARBA" id="ARBA00022603"/>
    </source>
</evidence>
<organism evidence="3 4">
    <name type="scientific">Catellicoccus marimammalium M35/04/3</name>
    <dbReference type="NCBI Taxonomy" id="1234409"/>
    <lineage>
        <taxon>Bacteria</taxon>
        <taxon>Bacillati</taxon>
        <taxon>Bacillota</taxon>
        <taxon>Bacilli</taxon>
        <taxon>Lactobacillales</taxon>
        <taxon>Enterococcaceae</taxon>
        <taxon>Catellicoccus</taxon>
    </lineage>
</organism>
<dbReference type="PANTHER" id="PTHR43542">
    <property type="entry name" value="METHYLTRANSFERASE"/>
    <property type="match status" value="1"/>
</dbReference>
<dbReference type="PIRSF" id="PIRSF004553">
    <property type="entry name" value="CHP00095"/>
    <property type="match status" value="1"/>
</dbReference>
<dbReference type="AlphaFoldDB" id="K8Z7I9"/>
<dbReference type="Gene3D" id="3.40.50.150">
    <property type="entry name" value="Vaccinia Virus protein VP39"/>
    <property type="match status" value="1"/>
</dbReference>